<sequence>MLYGGYKNLNQVKKEAFSAHFGLGYKENLEKYYTPKNQIAKVQTAVQKPTPPAHNGEFSKARSNEPYKRTYVDKRNCFHCGLVGHIFVNCPSKNQGKRPVVSQPAVIPRSPPVKPSPKHPKQNVVKPPVQPMAKPKIKSEAKPSVARKVKQSAVPRVSTSSSTRTGEKYVARLSKPQRRRRNKRLRKLEQLTKAQSGEASTSSPAVVEPKSPVLVTNQKRSWNKKAKGSQYPVPKSSKDSPILNSHHDYELKEGRPKGTISNRWYVDSGCSRHMTGNMALLQDVKPFRGGYVAFSGEKGGSITCQGVVSNGCVSFDNVNFCEQLKHNLLSVSQMCDNDYSVMFDKSECLILKPGFEVPEDWILMRAPRTKVRRIRSDNGISLQAERIRHEFSAPYTPQQNGVAERKNKTLIETARTMLSDAKLPVTF</sequence>
<evidence type="ECO:0000313" key="1">
    <source>
        <dbReference type="EMBL" id="KAI3821443.1"/>
    </source>
</evidence>
<organism evidence="1 2">
    <name type="scientific">Smallanthus sonchifolius</name>
    <dbReference type="NCBI Taxonomy" id="185202"/>
    <lineage>
        <taxon>Eukaryota</taxon>
        <taxon>Viridiplantae</taxon>
        <taxon>Streptophyta</taxon>
        <taxon>Embryophyta</taxon>
        <taxon>Tracheophyta</taxon>
        <taxon>Spermatophyta</taxon>
        <taxon>Magnoliopsida</taxon>
        <taxon>eudicotyledons</taxon>
        <taxon>Gunneridae</taxon>
        <taxon>Pentapetalae</taxon>
        <taxon>asterids</taxon>
        <taxon>campanulids</taxon>
        <taxon>Asterales</taxon>
        <taxon>Asteraceae</taxon>
        <taxon>Asteroideae</taxon>
        <taxon>Heliantheae alliance</taxon>
        <taxon>Millerieae</taxon>
        <taxon>Smallanthus</taxon>
    </lineage>
</organism>
<reference evidence="2" key="1">
    <citation type="journal article" date="2022" name="Mol. Ecol. Resour.">
        <title>The genomes of chicory, endive, great burdock and yacon provide insights into Asteraceae palaeo-polyploidization history and plant inulin production.</title>
        <authorList>
            <person name="Fan W."/>
            <person name="Wang S."/>
            <person name="Wang H."/>
            <person name="Wang A."/>
            <person name="Jiang F."/>
            <person name="Liu H."/>
            <person name="Zhao H."/>
            <person name="Xu D."/>
            <person name="Zhang Y."/>
        </authorList>
    </citation>
    <scope>NUCLEOTIDE SEQUENCE [LARGE SCALE GENOMIC DNA]</scope>
    <source>
        <strain evidence="2">cv. Yunnan</strain>
    </source>
</reference>
<evidence type="ECO:0000313" key="2">
    <source>
        <dbReference type="Proteomes" id="UP001056120"/>
    </source>
</evidence>
<reference evidence="1 2" key="2">
    <citation type="journal article" date="2022" name="Mol. Ecol. Resour.">
        <title>The genomes of chicory, endive, great burdock and yacon provide insights into Asteraceae paleo-polyploidization history and plant inulin production.</title>
        <authorList>
            <person name="Fan W."/>
            <person name="Wang S."/>
            <person name="Wang H."/>
            <person name="Wang A."/>
            <person name="Jiang F."/>
            <person name="Liu H."/>
            <person name="Zhao H."/>
            <person name="Xu D."/>
            <person name="Zhang Y."/>
        </authorList>
    </citation>
    <scope>NUCLEOTIDE SEQUENCE [LARGE SCALE GENOMIC DNA]</scope>
    <source>
        <strain evidence="2">cv. Yunnan</strain>
        <tissue evidence="1">Leaves</tissue>
    </source>
</reference>
<keyword evidence="2" id="KW-1185">Reference proteome</keyword>
<protein>
    <submittedName>
        <fullName evidence="1">Uncharacterized protein</fullName>
    </submittedName>
</protein>
<name>A0ACB9JNC1_9ASTR</name>
<accession>A0ACB9JNC1</accession>
<dbReference type="Proteomes" id="UP001056120">
    <property type="component" value="Linkage Group LG03"/>
</dbReference>
<comment type="caution">
    <text evidence="1">The sequence shown here is derived from an EMBL/GenBank/DDBJ whole genome shotgun (WGS) entry which is preliminary data.</text>
</comment>
<gene>
    <name evidence="1" type="ORF">L1987_09011</name>
</gene>
<proteinExistence type="predicted"/>
<dbReference type="EMBL" id="CM042020">
    <property type="protein sequence ID" value="KAI3821443.1"/>
    <property type="molecule type" value="Genomic_DNA"/>
</dbReference>